<feature type="domain" description="N-acetyltransferase" evidence="1">
    <location>
        <begin position="105"/>
        <end position="238"/>
    </location>
</feature>
<name>A0A844HPP4_9RHOB</name>
<gene>
    <name evidence="2" type="ORF">GL300_24570</name>
</gene>
<accession>A0A844HPP4</accession>
<protein>
    <submittedName>
        <fullName evidence="2">GNAT family N-acetyltransferase</fullName>
    </submittedName>
</protein>
<dbReference type="GO" id="GO:0016747">
    <property type="term" value="F:acyltransferase activity, transferring groups other than amino-acyl groups"/>
    <property type="evidence" value="ECO:0007669"/>
    <property type="project" value="InterPro"/>
</dbReference>
<dbReference type="InterPro" id="IPR016181">
    <property type="entry name" value="Acyl_CoA_acyltransferase"/>
</dbReference>
<evidence type="ECO:0000313" key="2">
    <source>
        <dbReference type="EMBL" id="MTH62363.1"/>
    </source>
</evidence>
<keyword evidence="3" id="KW-1185">Reference proteome</keyword>
<sequence>MTPDTAAAHAFEVTWPAAEYRDSGAFRTGRGLGAGGRVSSTIALRPDWNPDDLDAAEAVHHDWDQRPMFRMPDSDVTLREALLARGYRQETPTAVMAIDCAALTHELPPMTAFAIWPPIAMQRDLWAAGNISAERQAVMERVNGPHTSILGRIDDRAAGAGFVAIAGNVAMVHAVEVAPQFRRRGLASHLIRAAADWASANGAARMGLAVSRGNTGARTLYDRLGFVEIGAYSYWARP</sequence>
<dbReference type="RefSeq" id="WP_343043207.1">
    <property type="nucleotide sequence ID" value="NZ_JBHGCD010000005.1"/>
</dbReference>
<dbReference type="InterPro" id="IPR000182">
    <property type="entry name" value="GNAT_dom"/>
</dbReference>
<dbReference type="Gene3D" id="3.40.630.30">
    <property type="match status" value="1"/>
</dbReference>
<dbReference type="AlphaFoldDB" id="A0A844HPP4"/>
<comment type="caution">
    <text evidence="2">The sequence shown here is derived from an EMBL/GenBank/DDBJ whole genome shotgun (WGS) entry which is preliminary data.</text>
</comment>
<organism evidence="2 3">
    <name type="scientific">Paracoccus litorisediminis</name>
    <dbReference type="NCBI Taxonomy" id="2006130"/>
    <lineage>
        <taxon>Bacteria</taxon>
        <taxon>Pseudomonadati</taxon>
        <taxon>Pseudomonadota</taxon>
        <taxon>Alphaproteobacteria</taxon>
        <taxon>Rhodobacterales</taxon>
        <taxon>Paracoccaceae</taxon>
        <taxon>Paracoccus</taxon>
    </lineage>
</organism>
<dbReference type="PROSITE" id="PS51186">
    <property type="entry name" value="GNAT"/>
    <property type="match status" value="1"/>
</dbReference>
<dbReference type="PANTHER" id="PTHR43072">
    <property type="entry name" value="N-ACETYLTRANSFERASE"/>
    <property type="match status" value="1"/>
</dbReference>
<evidence type="ECO:0000313" key="3">
    <source>
        <dbReference type="Proteomes" id="UP000449846"/>
    </source>
</evidence>
<proteinExistence type="predicted"/>
<dbReference type="SUPFAM" id="SSF55729">
    <property type="entry name" value="Acyl-CoA N-acyltransferases (Nat)"/>
    <property type="match status" value="1"/>
</dbReference>
<dbReference type="Proteomes" id="UP000449846">
    <property type="component" value="Unassembled WGS sequence"/>
</dbReference>
<evidence type="ECO:0000259" key="1">
    <source>
        <dbReference type="PROSITE" id="PS51186"/>
    </source>
</evidence>
<keyword evidence="2" id="KW-0808">Transferase</keyword>
<dbReference type="CDD" id="cd04301">
    <property type="entry name" value="NAT_SF"/>
    <property type="match status" value="1"/>
</dbReference>
<dbReference type="Pfam" id="PF00583">
    <property type="entry name" value="Acetyltransf_1"/>
    <property type="match status" value="1"/>
</dbReference>
<dbReference type="EMBL" id="WMIG01000032">
    <property type="protein sequence ID" value="MTH62363.1"/>
    <property type="molecule type" value="Genomic_DNA"/>
</dbReference>
<reference evidence="2 3" key="1">
    <citation type="submission" date="2019-11" db="EMBL/GenBank/DDBJ databases">
        <authorList>
            <person name="Dong K."/>
        </authorList>
    </citation>
    <scope>NUCLEOTIDE SEQUENCE [LARGE SCALE GENOMIC DNA]</scope>
    <source>
        <strain evidence="2 3">NBRC 112902</strain>
    </source>
</reference>